<reference evidence="2" key="1">
    <citation type="submission" date="2022-09" db="EMBL/GenBank/DDBJ databases">
        <title>Haloadaptaus new haloarchaeum isolated from saline soil.</title>
        <authorList>
            <person name="Duran-Viseras A."/>
            <person name="Sanchez-Porro C."/>
            <person name="Ventosa A."/>
        </authorList>
    </citation>
    <scope>NUCLEOTIDE SEQUENCE</scope>
    <source>
        <strain evidence="2">F3-133</strain>
    </source>
</reference>
<dbReference type="InterPro" id="IPR000653">
    <property type="entry name" value="DegT/StrS_aminotransferase"/>
</dbReference>
<evidence type="ECO:0000313" key="2">
    <source>
        <dbReference type="EMBL" id="MCX2818629.1"/>
    </source>
</evidence>
<keyword evidence="2" id="KW-0808">Transferase</keyword>
<keyword evidence="2" id="KW-0032">Aminotransferase</keyword>
<dbReference type="Pfam" id="PF01041">
    <property type="entry name" value="DegT_DnrJ_EryC1"/>
    <property type="match status" value="1"/>
</dbReference>
<protein>
    <submittedName>
        <fullName evidence="2">DegT/DnrJ/EryC1/StrS family aminotransferase</fullName>
    </submittedName>
</protein>
<dbReference type="InterPro" id="IPR015422">
    <property type="entry name" value="PyrdxlP-dep_Trfase_small"/>
</dbReference>
<evidence type="ECO:0000256" key="1">
    <source>
        <dbReference type="RuleBase" id="RU004508"/>
    </source>
</evidence>
<dbReference type="RefSeq" id="WP_266086474.1">
    <property type="nucleotide sequence ID" value="NZ_RKLV01000004.1"/>
</dbReference>
<keyword evidence="1" id="KW-0663">Pyridoxal phosphate</keyword>
<dbReference type="Gene3D" id="3.40.640.10">
    <property type="entry name" value="Type I PLP-dependent aspartate aminotransferase-like (Major domain)"/>
    <property type="match status" value="1"/>
</dbReference>
<dbReference type="EMBL" id="RKLV01000004">
    <property type="protein sequence ID" value="MCX2818629.1"/>
    <property type="molecule type" value="Genomic_DNA"/>
</dbReference>
<name>A0A9Q4GFY8_9EURY</name>
<dbReference type="PANTHER" id="PTHR30244:SF34">
    <property type="entry name" value="DTDP-4-AMINO-4,6-DIDEOXYGALACTOSE TRANSAMINASE"/>
    <property type="match status" value="1"/>
</dbReference>
<proteinExistence type="inferred from homology"/>
<dbReference type="Proteomes" id="UP001149411">
    <property type="component" value="Unassembled WGS sequence"/>
</dbReference>
<comment type="caution">
    <text evidence="2">The sequence shown here is derived from an EMBL/GenBank/DDBJ whole genome shotgun (WGS) entry which is preliminary data.</text>
</comment>
<accession>A0A9Q4GFY8</accession>
<dbReference type="InterPro" id="IPR015424">
    <property type="entry name" value="PyrdxlP-dep_Trfase"/>
</dbReference>
<dbReference type="PIRSF" id="PIRSF000390">
    <property type="entry name" value="PLP_StrS"/>
    <property type="match status" value="1"/>
</dbReference>
<sequence>MAHQSLFWVMNGLGDSASLIYLDKRLSYRTMTYEYDLFQSYSDEQIIDSVLKVLERESWWVKGPEIENLEQQVADVTDREHVIAVNSGTSALYATLESLGIRNEEIILPSFTYQATPNAVVAAGGQPVFADIEQDSFTLSVEDVESKITEETAGIIPVHFAGRVAAEIRELRDLAEEHGLFLLEDAAHSLGATCSGEPAGSFGDAATFSFAFNKIITTGQGGVVVTDNEHIAEKVRQFRVHGRNSQREYVDWGLNLAMSSIHAAIGVAQMSKLNEFIERRRELSGLYDNMLTEVNEIEIPTVPPNQKSVHFLYNICLPDRKKRQELRSHLDEHGIPTEVYYEGSHLTNYYSEEWGYERGDLPVTEKIADKILTLPFHVNLDNKDIENISEEIVSFF</sequence>
<dbReference type="PANTHER" id="PTHR30244">
    <property type="entry name" value="TRANSAMINASE"/>
    <property type="match status" value="1"/>
</dbReference>
<dbReference type="CDD" id="cd00616">
    <property type="entry name" value="AHBA_syn"/>
    <property type="match status" value="1"/>
</dbReference>
<organism evidence="2 3">
    <name type="scientific">Halorutilus salinus</name>
    <dbReference type="NCBI Taxonomy" id="2487751"/>
    <lineage>
        <taxon>Archaea</taxon>
        <taxon>Methanobacteriati</taxon>
        <taxon>Methanobacteriota</taxon>
        <taxon>Stenosarchaea group</taxon>
        <taxon>Halobacteria</taxon>
        <taxon>Halorutilales</taxon>
        <taxon>Halorutilaceae</taxon>
        <taxon>Halorutilus</taxon>
    </lineage>
</organism>
<dbReference type="InterPro" id="IPR015421">
    <property type="entry name" value="PyrdxlP-dep_Trfase_major"/>
</dbReference>
<dbReference type="Gene3D" id="3.90.1150.10">
    <property type="entry name" value="Aspartate Aminotransferase, domain 1"/>
    <property type="match status" value="1"/>
</dbReference>
<evidence type="ECO:0000313" key="3">
    <source>
        <dbReference type="Proteomes" id="UP001149411"/>
    </source>
</evidence>
<dbReference type="SUPFAM" id="SSF53383">
    <property type="entry name" value="PLP-dependent transferases"/>
    <property type="match status" value="1"/>
</dbReference>
<dbReference type="AlphaFoldDB" id="A0A9Q4GFY8"/>
<dbReference type="GO" id="GO:0008483">
    <property type="term" value="F:transaminase activity"/>
    <property type="evidence" value="ECO:0007669"/>
    <property type="project" value="UniProtKB-KW"/>
</dbReference>
<gene>
    <name evidence="2" type="ORF">EGH25_04590</name>
</gene>
<comment type="similarity">
    <text evidence="1">Belongs to the DegT/DnrJ/EryC1 family.</text>
</comment>
<dbReference type="GO" id="GO:0030170">
    <property type="term" value="F:pyridoxal phosphate binding"/>
    <property type="evidence" value="ECO:0007669"/>
    <property type="project" value="TreeGrafter"/>
</dbReference>
<keyword evidence="3" id="KW-1185">Reference proteome</keyword>
<dbReference type="GO" id="GO:0000271">
    <property type="term" value="P:polysaccharide biosynthetic process"/>
    <property type="evidence" value="ECO:0007669"/>
    <property type="project" value="TreeGrafter"/>
</dbReference>